<comment type="caution">
    <text evidence="1">The sequence shown here is derived from an EMBL/GenBank/DDBJ whole genome shotgun (WGS) entry which is preliminary data.</text>
</comment>
<evidence type="ECO:0008006" key="3">
    <source>
        <dbReference type="Google" id="ProtNLM"/>
    </source>
</evidence>
<gene>
    <name evidence="1" type="ORF">IAC85_00660</name>
</gene>
<dbReference type="AlphaFoldDB" id="A0A9D0YY47"/>
<dbReference type="EMBL" id="DVFU01000017">
    <property type="protein sequence ID" value="HIQ64229.1"/>
    <property type="molecule type" value="Genomic_DNA"/>
</dbReference>
<evidence type="ECO:0000313" key="2">
    <source>
        <dbReference type="Proteomes" id="UP000886725"/>
    </source>
</evidence>
<reference evidence="1" key="2">
    <citation type="journal article" date="2021" name="PeerJ">
        <title>Extensive microbial diversity within the chicken gut microbiome revealed by metagenomics and culture.</title>
        <authorList>
            <person name="Gilroy R."/>
            <person name="Ravi A."/>
            <person name="Getino M."/>
            <person name="Pursley I."/>
            <person name="Horton D.L."/>
            <person name="Alikhan N.F."/>
            <person name="Baker D."/>
            <person name="Gharbi K."/>
            <person name="Hall N."/>
            <person name="Watson M."/>
            <person name="Adriaenssens E.M."/>
            <person name="Foster-Nyarko E."/>
            <person name="Jarju S."/>
            <person name="Secka A."/>
            <person name="Antonio M."/>
            <person name="Oren A."/>
            <person name="Chaudhuri R.R."/>
            <person name="La Ragione R."/>
            <person name="Hildebrand F."/>
            <person name="Pallen M.J."/>
        </authorList>
    </citation>
    <scope>NUCLEOTIDE SEQUENCE</scope>
    <source>
        <strain evidence="1">CHK165-10780</strain>
    </source>
</reference>
<dbReference type="Proteomes" id="UP000886725">
    <property type="component" value="Unassembled WGS sequence"/>
</dbReference>
<proteinExistence type="predicted"/>
<accession>A0A9D0YY47</accession>
<organism evidence="1 2">
    <name type="scientific">Candidatus Faecenecus gallistercoris</name>
    <dbReference type="NCBI Taxonomy" id="2840793"/>
    <lineage>
        <taxon>Bacteria</taxon>
        <taxon>Bacillati</taxon>
        <taxon>Bacillota</taxon>
        <taxon>Bacillota incertae sedis</taxon>
        <taxon>Candidatus Faecenecus</taxon>
    </lineage>
</organism>
<reference evidence="1" key="1">
    <citation type="submission" date="2020-10" db="EMBL/GenBank/DDBJ databases">
        <authorList>
            <person name="Gilroy R."/>
        </authorList>
    </citation>
    <scope>NUCLEOTIDE SEQUENCE</scope>
    <source>
        <strain evidence="1">CHK165-10780</strain>
    </source>
</reference>
<sequence>MKQDNDLLKMMKEISKELPFLEEMLQNDIRILRSDEPGAEIAAQLQAVINGNPGEVYFDKPYLVTTENQRFIGKILPPDANHVASILGSVDNVFECVAEGVGTIHVWDTNSLQNAVYHLKRASILTLSPKEYDQFLVDYTSKRYLSNDVFKTVKQAIADECYQNAWDVIFGMNPQEDLKNYLFKGPGIDLSKLRYGLPYLKNKSRYYTVRENLSKTDIAISNEDIISGILSSSETFDFIDFSNILLFIYQLDCNSNVEDFHSKIKQVKDIYDNHLNPGGVMMLDYWFGARPEKLSSYVSTNPEEEKTLEIYQHTYDLLDRHFDLETCSVEPILNGLFTQKFDFATGKVKPFTLNPIDNRDTVIYTKKRK</sequence>
<evidence type="ECO:0000313" key="1">
    <source>
        <dbReference type="EMBL" id="HIQ64229.1"/>
    </source>
</evidence>
<protein>
    <recommendedName>
        <fullName evidence="3">Methyltransferase</fullName>
    </recommendedName>
</protein>
<name>A0A9D0YY47_9FIRM</name>